<reference evidence="2 3" key="1">
    <citation type="journal article" date="2018" name="Evol. Lett.">
        <title>Horizontal gene cluster transfer increased hallucinogenic mushroom diversity.</title>
        <authorList>
            <person name="Reynolds H.T."/>
            <person name="Vijayakumar V."/>
            <person name="Gluck-Thaler E."/>
            <person name="Korotkin H.B."/>
            <person name="Matheny P.B."/>
            <person name="Slot J.C."/>
        </authorList>
    </citation>
    <scope>NUCLEOTIDE SEQUENCE [LARGE SCALE GENOMIC DNA]</scope>
    <source>
        <strain evidence="2 3">SRW20</strain>
    </source>
</reference>
<dbReference type="Proteomes" id="UP000284706">
    <property type="component" value="Unassembled WGS sequence"/>
</dbReference>
<keyword evidence="1" id="KW-0175">Coiled coil</keyword>
<evidence type="ECO:0000313" key="3">
    <source>
        <dbReference type="Proteomes" id="UP000284706"/>
    </source>
</evidence>
<keyword evidence="3" id="KW-1185">Reference proteome</keyword>
<protein>
    <submittedName>
        <fullName evidence="2">Uncharacterized protein</fullName>
    </submittedName>
</protein>
<comment type="caution">
    <text evidence="2">The sequence shown here is derived from an EMBL/GenBank/DDBJ whole genome shotgun (WGS) entry which is preliminary data.</text>
</comment>
<name>A0A409YWD9_9AGAR</name>
<evidence type="ECO:0000313" key="2">
    <source>
        <dbReference type="EMBL" id="PPR07344.1"/>
    </source>
</evidence>
<feature type="coiled-coil region" evidence="1">
    <location>
        <begin position="44"/>
        <end position="71"/>
    </location>
</feature>
<organism evidence="2 3">
    <name type="scientific">Gymnopilus dilepis</name>
    <dbReference type="NCBI Taxonomy" id="231916"/>
    <lineage>
        <taxon>Eukaryota</taxon>
        <taxon>Fungi</taxon>
        <taxon>Dikarya</taxon>
        <taxon>Basidiomycota</taxon>
        <taxon>Agaricomycotina</taxon>
        <taxon>Agaricomycetes</taxon>
        <taxon>Agaricomycetidae</taxon>
        <taxon>Agaricales</taxon>
        <taxon>Agaricineae</taxon>
        <taxon>Hymenogastraceae</taxon>
        <taxon>Gymnopilus</taxon>
    </lineage>
</organism>
<dbReference type="InParanoid" id="A0A409YWD9"/>
<dbReference type="AlphaFoldDB" id="A0A409YWD9"/>
<sequence>MNTHLWVHYCRQHHAGPCGPLCCTCHGATTSDDALPVHKAPHALTGVVREKEKAREEVRELARREEEWVREDGRVHDGERERVVERPGMGVREVLDEKAVYQPVGEQP</sequence>
<proteinExistence type="predicted"/>
<accession>A0A409YWD9</accession>
<dbReference type="EMBL" id="NHYE01000134">
    <property type="protein sequence ID" value="PPR07344.1"/>
    <property type="molecule type" value="Genomic_DNA"/>
</dbReference>
<gene>
    <name evidence="2" type="ORF">CVT26_013660</name>
</gene>
<evidence type="ECO:0000256" key="1">
    <source>
        <dbReference type="SAM" id="Coils"/>
    </source>
</evidence>